<evidence type="ECO:0000259" key="6">
    <source>
        <dbReference type="PROSITE" id="PS50111"/>
    </source>
</evidence>
<keyword evidence="1" id="KW-0145">Chemotaxis</keyword>
<dbReference type="PRINTS" id="PR00260">
    <property type="entry name" value="CHEMTRNSDUCR"/>
</dbReference>
<protein>
    <submittedName>
        <fullName evidence="8">Methyl-accepting chemotaxis protein</fullName>
    </submittedName>
</protein>
<dbReference type="EMBL" id="JAROCY010000014">
    <property type="protein sequence ID" value="MDF8334472.1"/>
    <property type="molecule type" value="Genomic_DNA"/>
</dbReference>
<dbReference type="InterPro" id="IPR051310">
    <property type="entry name" value="MCP_chemotaxis"/>
</dbReference>
<keyword evidence="5" id="KW-1133">Transmembrane helix</keyword>
<reference evidence="8 9" key="1">
    <citation type="submission" date="2023-03" db="EMBL/GenBank/DDBJ databases">
        <title>Novosphingobium cyanobacteriorum sp. nov., isolated from a eutrophic reservoir during the Microcystis bloom period.</title>
        <authorList>
            <person name="Kang M."/>
            <person name="Le V."/>
            <person name="Ko S.-R."/>
            <person name="Lee S.-A."/>
            <person name="Ahn C.-Y."/>
        </authorList>
    </citation>
    <scope>NUCLEOTIDE SEQUENCE [LARGE SCALE GENOMIC DNA]</scope>
    <source>
        <strain evidence="8 9">HBC54</strain>
    </source>
</reference>
<dbReference type="SMART" id="SM00283">
    <property type="entry name" value="MA"/>
    <property type="match status" value="1"/>
</dbReference>
<dbReference type="PROSITE" id="PS50111">
    <property type="entry name" value="CHEMOTAXIS_TRANSDUC_2"/>
    <property type="match status" value="1"/>
</dbReference>
<keyword evidence="5" id="KW-0472">Membrane</keyword>
<evidence type="ECO:0000259" key="7">
    <source>
        <dbReference type="PROSITE" id="PS50885"/>
    </source>
</evidence>
<organism evidence="8 9">
    <name type="scientific">Novosphingobium cyanobacteriorum</name>
    <dbReference type="NCBI Taxonomy" id="3024215"/>
    <lineage>
        <taxon>Bacteria</taxon>
        <taxon>Pseudomonadati</taxon>
        <taxon>Pseudomonadota</taxon>
        <taxon>Alphaproteobacteria</taxon>
        <taxon>Sphingomonadales</taxon>
        <taxon>Sphingomonadaceae</taxon>
        <taxon>Novosphingobium</taxon>
    </lineage>
</organism>
<dbReference type="Proteomes" id="UP001222770">
    <property type="component" value="Unassembled WGS sequence"/>
</dbReference>
<sequence length="498" mass="52313">MLAWFEQTAPIRQKFRALTTLHATLALLAVGFAAGGEVQVIPVAASLILATLCAGAIVVVNWRAGELICTPYVDTVLRMEALANGDTSSPIHYTHHQDCVGRMTKAMARFRDNILAMTDAEEQQSVVDTLNGALKRLAANDLGATIDSAFPSSYEEMRHNYNAAVSALAAAIAQVRSGAEAVLTGASEIRSATDDLSMRNEQQAAALQDAARAMNETTRSVMETSGQAAQAGQSVASSLRTARTGSEVVTDAVAAMHAIRASADQIASITGLIDGIAFQTNLLALNAGVEAARAGEAGKGFAVVASEVRVLAQRSADAAREIRELIQSSSTEVARGAELVERTGVVLKDLLREIDEITVFVGNVAADSADQASSLRGINQTVADMDRLTQQNAAMTEQSTAAARSLANEAQQLSQLVDQFRSGSASHANSGARRWTDQVAKPVVPAASTHTAPLAPKASVTPVSADLPVTTPRQPPAVLKQRQALQSAMAGDDDWSEF</sequence>
<feature type="domain" description="Methyl-accepting transducer" evidence="6">
    <location>
        <begin position="178"/>
        <end position="407"/>
    </location>
</feature>
<keyword evidence="9" id="KW-1185">Reference proteome</keyword>
<dbReference type="Gene3D" id="1.10.8.500">
    <property type="entry name" value="HAMP domain in histidine kinase"/>
    <property type="match status" value="1"/>
</dbReference>
<evidence type="ECO:0000256" key="3">
    <source>
        <dbReference type="PROSITE-ProRule" id="PRU00284"/>
    </source>
</evidence>
<dbReference type="Gene3D" id="1.10.287.950">
    <property type="entry name" value="Methyl-accepting chemotaxis protein"/>
    <property type="match status" value="1"/>
</dbReference>
<accession>A0ABT6CQ59</accession>
<dbReference type="Pfam" id="PF00015">
    <property type="entry name" value="MCPsignal"/>
    <property type="match status" value="1"/>
</dbReference>
<evidence type="ECO:0000256" key="1">
    <source>
        <dbReference type="ARBA" id="ARBA00022500"/>
    </source>
</evidence>
<proteinExistence type="inferred from homology"/>
<gene>
    <name evidence="8" type="ORF">POM99_14790</name>
</gene>
<name>A0ABT6CQ59_9SPHN</name>
<feature type="region of interest" description="Disordered" evidence="4">
    <location>
        <begin position="450"/>
        <end position="498"/>
    </location>
</feature>
<keyword evidence="3" id="KW-0807">Transducer</keyword>
<feature type="domain" description="HAMP" evidence="7">
    <location>
        <begin position="121"/>
        <end position="173"/>
    </location>
</feature>
<dbReference type="SUPFAM" id="SSF58104">
    <property type="entry name" value="Methyl-accepting chemotaxis protein (MCP) signaling domain"/>
    <property type="match status" value="1"/>
</dbReference>
<evidence type="ECO:0000313" key="8">
    <source>
        <dbReference type="EMBL" id="MDF8334472.1"/>
    </source>
</evidence>
<dbReference type="PROSITE" id="PS50885">
    <property type="entry name" value="HAMP"/>
    <property type="match status" value="2"/>
</dbReference>
<dbReference type="CDD" id="cd11386">
    <property type="entry name" value="MCP_signal"/>
    <property type="match status" value="1"/>
</dbReference>
<comment type="similarity">
    <text evidence="2">Belongs to the methyl-accepting chemotaxis (MCP) protein family.</text>
</comment>
<comment type="caution">
    <text evidence="8">The sequence shown here is derived from an EMBL/GenBank/DDBJ whole genome shotgun (WGS) entry which is preliminary data.</text>
</comment>
<evidence type="ECO:0000256" key="4">
    <source>
        <dbReference type="SAM" id="MobiDB-lite"/>
    </source>
</evidence>
<evidence type="ECO:0000256" key="2">
    <source>
        <dbReference type="ARBA" id="ARBA00029447"/>
    </source>
</evidence>
<dbReference type="InterPro" id="IPR004090">
    <property type="entry name" value="Chemotax_Me-accpt_rcpt"/>
</dbReference>
<dbReference type="InterPro" id="IPR004089">
    <property type="entry name" value="MCPsignal_dom"/>
</dbReference>
<dbReference type="PANTHER" id="PTHR43531">
    <property type="entry name" value="PROTEIN ICFG"/>
    <property type="match status" value="1"/>
</dbReference>
<keyword evidence="5" id="KW-0812">Transmembrane</keyword>
<dbReference type="PANTHER" id="PTHR43531:SF11">
    <property type="entry name" value="METHYL-ACCEPTING CHEMOTAXIS PROTEIN 3"/>
    <property type="match status" value="1"/>
</dbReference>
<dbReference type="InterPro" id="IPR003660">
    <property type="entry name" value="HAMP_dom"/>
</dbReference>
<evidence type="ECO:0000256" key="5">
    <source>
        <dbReference type="SAM" id="Phobius"/>
    </source>
</evidence>
<dbReference type="RefSeq" id="WP_277279172.1">
    <property type="nucleotide sequence ID" value="NZ_JAROCY010000014.1"/>
</dbReference>
<feature type="domain" description="HAMP" evidence="7">
    <location>
        <begin position="79"/>
        <end position="119"/>
    </location>
</feature>
<evidence type="ECO:0000313" key="9">
    <source>
        <dbReference type="Proteomes" id="UP001222770"/>
    </source>
</evidence>
<feature type="transmembrane region" description="Helical" evidence="5">
    <location>
        <begin position="43"/>
        <end position="62"/>
    </location>
</feature>